<dbReference type="EMBL" id="CAUYUJ010022182">
    <property type="protein sequence ID" value="CAK0909371.1"/>
    <property type="molecule type" value="Genomic_DNA"/>
</dbReference>
<reference evidence="1" key="1">
    <citation type="submission" date="2023-10" db="EMBL/GenBank/DDBJ databases">
        <authorList>
            <person name="Chen Y."/>
            <person name="Shah S."/>
            <person name="Dougan E. K."/>
            <person name="Thang M."/>
            <person name="Chan C."/>
        </authorList>
    </citation>
    <scope>NUCLEOTIDE SEQUENCE [LARGE SCALE GENOMIC DNA]</scope>
</reference>
<organism evidence="1 2">
    <name type="scientific">Prorocentrum cordatum</name>
    <dbReference type="NCBI Taxonomy" id="2364126"/>
    <lineage>
        <taxon>Eukaryota</taxon>
        <taxon>Sar</taxon>
        <taxon>Alveolata</taxon>
        <taxon>Dinophyceae</taxon>
        <taxon>Prorocentrales</taxon>
        <taxon>Prorocentraceae</taxon>
        <taxon>Prorocentrum</taxon>
    </lineage>
</organism>
<accession>A0ABN9YF31</accession>
<evidence type="ECO:0000313" key="2">
    <source>
        <dbReference type="Proteomes" id="UP001189429"/>
    </source>
</evidence>
<gene>
    <name evidence="1" type="ORF">PCOR1329_LOCUS83805</name>
</gene>
<name>A0ABN9YF31_9DINO</name>
<comment type="caution">
    <text evidence="1">The sequence shown here is derived from an EMBL/GenBank/DDBJ whole genome shotgun (WGS) entry which is preliminary data.</text>
</comment>
<dbReference type="Proteomes" id="UP001189429">
    <property type="component" value="Unassembled WGS sequence"/>
</dbReference>
<keyword evidence="2" id="KW-1185">Reference proteome</keyword>
<sequence length="253" mass="28230">MVSAAPFLTSCWHASSVVIWAEDRLHMFTTNLLSRTRRPFIQEETETFPHMAGVLPISGRDIDLKVRVLKAPRAVPRQPAVSFSRHPERWHMVEELIDAACEDNSLGVAWDAALAHLVLELLGQRDLAEAEGELHRGQDAKLRWQPPLRRGARSIVDMTSAAAACWARHLRRHRQAFIRQVTVLLIDEMPEPGADKAAKTLVDITRCWARAAGVAISMKTPCVSWRTALTSSLVGAQTPCWIGWRPMAPSAKP</sequence>
<evidence type="ECO:0000313" key="1">
    <source>
        <dbReference type="EMBL" id="CAK0909371.1"/>
    </source>
</evidence>
<proteinExistence type="predicted"/>
<protein>
    <submittedName>
        <fullName evidence="1">Uncharacterized protein</fullName>
    </submittedName>
</protein>